<comment type="caution">
    <text evidence="4">The sequence shown here is derived from an EMBL/GenBank/DDBJ whole genome shotgun (WGS) entry which is preliminary data.</text>
</comment>
<reference evidence="4" key="1">
    <citation type="submission" date="2022-08" db="EMBL/GenBank/DDBJ databases">
        <authorList>
            <person name="Gutierrez-Valencia J."/>
        </authorList>
    </citation>
    <scope>NUCLEOTIDE SEQUENCE</scope>
</reference>
<feature type="domain" description="S phase cyclin A-associated protein in the endoplasmic reticulum N-terminal" evidence="3">
    <location>
        <begin position="1661"/>
        <end position="1760"/>
    </location>
</feature>
<evidence type="ECO:0000256" key="1">
    <source>
        <dbReference type="SAM" id="Coils"/>
    </source>
</evidence>
<evidence type="ECO:0000256" key="2">
    <source>
        <dbReference type="SAM" id="MobiDB-lite"/>
    </source>
</evidence>
<dbReference type="PANTHER" id="PTHR31434">
    <property type="entry name" value="S PHASE CYCLIN A-ASSOCIATED PROTEIN IN THE ENDOPLASMIC RETICULUM"/>
    <property type="match status" value="1"/>
</dbReference>
<feature type="coiled-coil region" evidence="1">
    <location>
        <begin position="1970"/>
        <end position="2009"/>
    </location>
</feature>
<sequence length="2707" mass="304422">MESGGEAMDDHCPRWVPVKKKHRSGSKFSVQSWAGGFSGKNGSCYQLPMSSVGEKFSNLAGKDRSELSKGAKNYAYVPNTDDNVIANFEKPPNLEKTKENGSPPKLVESHVFQNSVVAEDNLEVQQKDGTETVPKIRSGDIDDGHMLVLYPEGMHEGNVKSSDSENSSLVNMNDESGVEVNFQVPVLVHEVDDSGIQELPDISEVSSLSSSDCVSFYTEKSDNGISGEDRNQFKLEPYEENASELSTSLSEKLESPFVLEGNELEKELEVSESQVKLHESDMLPLNFKEDESRIDESLITDEKLVTVVDPQLLLISKGDELRVLPSPDTAEKLGVVVEPQLSEEYELRAEPPIVVKKSEVMVESPLLLTSKEADFIIPELSTTLEKSGTKIEPSSPLVHEENELRVPKSPVTLGEVDLVESHFPSISNKSYLRVAESPIAIEKTDFVAQSEIPLISKDKEFRVSESSITIDKCRTMVEPSMPLNFKENSVSEVNESRISIPQVMVADPELLLKYKGNDLRALQFPSTIEKLGVVVEPQVPQEYESRDESPIVKISENMVESPLHHTSKEADFRVTELIANLEKSRKEIEPSSPLVHEEIESRVPEPLVTIEKANLAVESHFLFVSGENDLRVVGSPVGIGQVDIVAESELPLISKEKEFKVSESPVTIERLGTMVEPSFLPSFKENESRVTKVNESRNSVSPVTVVDPQYLLMSQANELSVLQNQGTVEKLDVVVKPQMPQEYDSRFESRVVQKSENMVESLLPLTSKEVDYRVTEVSATLENSRTDIETSSPLVPEETELRVPESPITIEKANFAVESQFPFVSRENDLRVVESPVDIGKGDIVTEFELPLTSEEKEFRVSEPPVTIERSGTMVELSLPVSFKENESSVYEVNGSINSVSPFTAADTQYLIMHKGNEFRDLRFPGTVDKLGMVVEPQVPREHELKAKSPVAVKKEQIMVEPTLSLTAEEANFKFSELSATLEKSGIDIEPPSPLVLEAVESRVPESHVTMENTDMVFKSHFPFVSRGNDLRVFESPVAIGKADIVTESKLPLISQEKEFKVYESPVKVEKLGTVGESSLSISFKENKSIVSEVNESRIYVSPGMMVDSHSLLMSKGNESRVLQSSCTIEKLDMVIEPYVPEEYELRAKPLTEIKKAEIMVESPLSLTSIEGDFRVVELSATIEKSRTEIEPPSPLVPEENESRFLESPFTVEKADLAFDSHNPLVSRENDLRIVESPVSIRKENIIDAFELPLISEEKEFRVSKPPVTILKSETMVEPSFPLSLEENESRVFNEPITTEKADMMVKSGSPLPSNENVLEDPMSSVTTEKSDLMVESQLPIFSKENYSRASDFPFRVEKLDTLVGSQLPLISEEKKSRASESPVIIQKSYIVIESQLPLTSKENELKFYKSPITMEKLDMFAESHVPLISKDNNSRALEPLRTVELSDIVSGSQFPLMCEENKLSVSKSQVSFAKSDVLFESHIPPISKENEFRTRERPDIIEKSDMVVGSRLSLVSIENESRVSKSHVTVEKLNTETESQLPWISKEKESRMLESEFSIDKSNRVAETELSFTSKENASRDSDLQIIITNQEGKSRVPEAQNSSMVAKVQTSLSLTTKGNESRGAVMPFGKPDVVVEPQVPNIFKENESSDKSEGDAGESKERFGDRLWGFLFENLNKSVDELYLLCGLECDIDQMKEAVLVLEEAAYDFNELTAWVQEFDKVKRSSQSVDSAMSDLRFDHRRPHALSWEVRRMATSSHRVDILPSSLEAFKKIHQERADILTTNTSKNPALGGSSHHHVAAAERQKPVVNSLKESHVGDSVIRVEQSRCLDVKKQNGDDQLNRESASCSKVNFIQNGYDHLKSFSGLDSHQVMHKLDISATLEARKTKRVHKVEKVEANDHPKNHTHPSENDKDRRNSMTFKSMDAWKEKRRWAERIPSPGTNRRKSAERARVLPDRLMSPEKKKRTAIDWKKEAEEKHERARRIRNELENERIQKLQRSSEKLNRVNEWQAAHSIKLQEEMHARRQTSESRHEAYLAQVARRAGDESSKVNEVRLITSLNEENKKIKLRQKLHDSEVRRAEKVQVRKSKQKEGMAREEAVLERRKLIEAEKVQRLADTQRRKEEARVRREEERKALSAVREARIVEQLRKREERVKAQQEETEMLARKLAERLKESEQRRKFHLDQIRERASMDFRDQSSPLPRRPVSRDGQERSSSSTNSGEDSEERDPTLGPRGHALDPGNTMQQDLLKRHIKKIRQRLMAQKYEFIEPLIGCENSSFGYRTALGTARAKLGRWIQELQRLRQARKEGASSIGLTIADMIKFIEGRDPELQASRQAGLLDFIASALPASHTSKPEACRVTVHLLKLLREMVVKQLDIIDEEQKSNNLVSMNQATTDLLSAISETGLVSLPSLFTSVLLQTSNRPFSEQGSYVLPSNFEEVATGVLKVLNNLALVDISFIQRMLAMPDLKMEFFHLMSFLLSHCTSKWRGATDQIGLLLLESLLLIGYFALFHPENQAVLRWGKSPTILHKVCDLPFAFFSDPELMPVLAGTLVAACYGCQQNKSLVQQEMCVDMLLSLIRSCNGKPNATTDNHPPAEDCSESSNHDFKSSPGGYDNPLKSSRNHVVRPRPSRYSLGGRSSVVSASSIRTGKLRRAGKTGEEMGLKPQSLGAPPEASTMLHCRFSTAFINKAEDFFTSADENV</sequence>
<evidence type="ECO:0000313" key="5">
    <source>
        <dbReference type="Proteomes" id="UP001154282"/>
    </source>
</evidence>
<proteinExistence type="predicted"/>
<organism evidence="4 5">
    <name type="scientific">Linum tenue</name>
    <dbReference type="NCBI Taxonomy" id="586396"/>
    <lineage>
        <taxon>Eukaryota</taxon>
        <taxon>Viridiplantae</taxon>
        <taxon>Streptophyta</taxon>
        <taxon>Embryophyta</taxon>
        <taxon>Tracheophyta</taxon>
        <taxon>Spermatophyta</taxon>
        <taxon>Magnoliopsida</taxon>
        <taxon>eudicotyledons</taxon>
        <taxon>Gunneridae</taxon>
        <taxon>Pentapetalae</taxon>
        <taxon>rosids</taxon>
        <taxon>fabids</taxon>
        <taxon>Malpighiales</taxon>
        <taxon>Linaceae</taxon>
        <taxon>Linum</taxon>
    </lineage>
</organism>
<feature type="compositionally biased region" description="Basic residues" evidence="2">
    <location>
        <begin position="2626"/>
        <end position="2635"/>
    </location>
</feature>
<gene>
    <name evidence="4" type="ORF">LITE_LOCUS49691</name>
</gene>
<dbReference type="EMBL" id="CAMGYJ010000011">
    <property type="protein sequence ID" value="CAI0560428.1"/>
    <property type="molecule type" value="Genomic_DNA"/>
</dbReference>
<feature type="region of interest" description="Disordered" evidence="2">
    <location>
        <begin position="2176"/>
        <end position="2248"/>
    </location>
</feature>
<feature type="compositionally biased region" description="Basic and acidic residues" evidence="2">
    <location>
        <begin position="2176"/>
        <end position="2200"/>
    </location>
</feature>
<feature type="region of interest" description="Disordered" evidence="2">
    <location>
        <begin position="1934"/>
        <end position="1956"/>
    </location>
</feature>
<dbReference type="InterPro" id="IPR032446">
    <property type="entry name" value="SCAPER_N"/>
</dbReference>
<evidence type="ECO:0000259" key="3">
    <source>
        <dbReference type="Pfam" id="PF16501"/>
    </source>
</evidence>
<keyword evidence="1" id="KW-0175">Coiled coil</keyword>
<protein>
    <recommendedName>
        <fullName evidence="3">S phase cyclin A-associated protein in the endoplasmic reticulum N-terminal domain-containing protein</fullName>
    </recommendedName>
</protein>
<name>A0AAV0RV85_9ROSI</name>
<keyword evidence="5" id="KW-1185">Reference proteome</keyword>
<dbReference type="Proteomes" id="UP001154282">
    <property type="component" value="Unassembled WGS sequence"/>
</dbReference>
<feature type="region of interest" description="Disordered" evidence="2">
    <location>
        <begin position="1896"/>
        <end position="1921"/>
    </location>
</feature>
<evidence type="ECO:0000313" key="4">
    <source>
        <dbReference type="EMBL" id="CAI0560428.1"/>
    </source>
</evidence>
<feature type="region of interest" description="Disordered" evidence="2">
    <location>
        <begin position="2593"/>
        <end position="2678"/>
    </location>
</feature>
<feature type="compositionally biased region" description="Basic and acidic residues" evidence="2">
    <location>
        <begin position="1896"/>
        <end position="1919"/>
    </location>
</feature>
<accession>A0AAV0RV85</accession>
<dbReference type="Pfam" id="PF16501">
    <property type="entry name" value="SCAPER_N"/>
    <property type="match status" value="1"/>
</dbReference>
<dbReference type="PANTHER" id="PTHR31434:SF2">
    <property type="entry name" value="S PHASE CYCLIN A-ASSOCIATED PROTEIN IN THE ENDOPLASMIC RETICULUM"/>
    <property type="match status" value="1"/>
</dbReference>